<gene>
    <name evidence="2" type="ORF">TASK_LOCUS8570</name>
</gene>
<accession>A0A0R3WCW4</accession>
<name>A0A0R3WCW4_TAEAS</name>
<feature type="region of interest" description="Disordered" evidence="1">
    <location>
        <begin position="718"/>
        <end position="749"/>
    </location>
</feature>
<feature type="compositionally biased region" description="Pro residues" evidence="1">
    <location>
        <begin position="142"/>
        <end position="153"/>
    </location>
</feature>
<dbReference type="EMBL" id="UYRS01018830">
    <property type="protein sequence ID" value="VDK40574.1"/>
    <property type="molecule type" value="Genomic_DNA"/>
</dbReference>
<evidence type="ECO:0000313" key="3">
    <source>
        <dbReference type="Proteomes" id="UP000282613"/>
    </source>
</evidence>
<evidence type="ECO:0000256" key="1">
    <source>
        <dbReference type="SAM" id="MobiDB-lite"/>
    </source>
</evidence>
<dbReference type="WBParaSite" id="TASK_0000856901-mRNA-1">
    <property type="protein sequence ID" value="TASK_0000856901-mRNA-1"/>
    <property type="gene ID" value="TASK_0000856901"/>
</dbReference>
<feature type="region of interest" description="Disordered" evidence="1">
    <location>
        <begin position="89"/>
        <end position="158"/>
    </location>
</feature>
<reference evidence="2 3" key="2">
    <citation type="submission" date="2018-11" db="EMBL/GenBank/DDBJ databases">
        <authorList>
            <consortium name="Pathogen Informatics"/>
        </authorList>
    </citation>
    <scope>NUCLEOTIDE SEQUENCE [LARGE SCALE GENOMIC DNA]</scope>
</reference>
<dbReference type="Proteomes" id="UP000282613">
    <property type="component" value="Unassembled WGS sequence"/>
</dbReference>
<sequence>MSICRNDGQHSPITPTFTFWPHYDEEEDNEEKRTVFFSYRAQSTTTTPTRTTDGNAKKTASYKSYQSKVVHKGGRGLVGLTTPAISTASTLTSSHKRPTDRPSALVSPLTSLERSRGNNVRVSHLRLNPATVGAPRSLLKKPPSPLPPPPSPQLTPRQKLHQYPQPYAHTTQNAMACSALYLQPTSTTSNKKSYTSSIHVHVSPVASPITLDLREPSYEPNATSTSTSIAIPQSSEPYDSYPRRTHHLFSSSHCPFNFRYKELQDMEGVMFPPSPTQSTALPVEEGAFTDTEVPLPSPRITLESLDERHVEFVTGTKECAVWKNTFDILANEVTMSKPREEVFTFMLSGGNATRQSKGMTNGTASLSRLRVVSLREGRACEIVRPFSSFSSLVPLESLQKATLSLYDSTSWRAVDRTPRILLHESVVRHTPSSHLLIELVAGNSRDLHVPSPGPQLFMPPDRITTPTSPYIPDDTVYFEALGNHSNAFRPEWSTPLETETEPGAFSPLASETKLTPKETIERINKLRSIIRVDERFYPLQVDKCIQVEQPARRTLASWQTSKECQADQLPSDLWDTATVSDTSTQSFNGHSVATANIVEDYGDCEPLLSCRSRPRPQENVPLPLLTAWREQRLRKPSTKSVRRRRRTKVPALRMEDVGEELTSGAPFITSRPGRSMSVEEGRCPPPSEQGSPFSINESSPPISTLRWEECINRVYARRRHHSTSSNAHVRSSRPKRTSRKLCTTDRKKQQDLRCSLMRQTFASAQRCKASHPS</sequence>
<keyword evidence="3" id="KW-1185">Reference proteome</keyword>
<feature type="compositionally biased region" description="Basic residues" evidence="1">
    <location>
        <begin position="730"/>
        <end position="739"/>
    </location>
</feature>
<reference evidence="4" key="1">
    <citation type="submission" date="2017-02" db="UniProtKB">
        <authorList>
            <consortium name="WormBaseParasite"/>
        </authorList>
    </citation>
    <scope>IDENTIFICATION</scope>
</reference>
<organism evidence="4">
    <name type="scientific">Taenia asiatica</name>
    <name type="common">Asian tapeworm</name>
    <dbReference type="NCBI Taxonomy" id="60517"/>
    <lineage>
        <taxon>Eukaryota</taxon>
        <taxon>Metazoa</taxon>
        <taxon>Spiralia</taxon>
        <taxon>Lophotrochozoa</taxon>
        <taxon>Platyhelminthes</taxon>
        <taxon>Cestoda</taxon>
        <taxon>Eucestoda</taxon>
        <taxon>Cyclophyllidea</taxon>
        <taxon>Taeniidae</taxon>
        <taxon>Taenia</taxon>
    </lineage>
</organism>
<dbReference type="AlphaFoldDB" id="A0A0R3WCW4"/>
<feature type="compositionally biased region" description="Polar residues" evidence="1">
    <location>
        <begin position="108"/>
        <end position="121"/>
    </location>
</feature>
<feature type="region of interest" description="Disordered" evidence="1">
    <location>
        <begin position="664"/>
        <end position="700"/>
    </location>
</feature>
<protein>
    <submittedName>
        <fullName evidence="4">Anaphase-promoting complex subunit 1</fullName>
    </submittedName>
</protein>
<feature type="compositionally biased region" description="Polar residues" evidence="1">
    <location>
        <begin position="688"/>
        <end position="700"/>
    </location>
</feature>
<dbReference type="OrthoDB" id="6238928at2759"/>
<evidence type="ECO:0000313" key="2">
    <source>
        <dbReference type="EMBL" id="VDK40574.1"/>
    </source>
</evidence>
<evidence type="ECO:0000313" key="4">
    <source>
        <dbReference type="WBParaSite" id="TASK_0000856901-mRNA-1"/>
    </source>
</evidence>
<proteinExistence type="predicted"/>